<evidence type="ECO:0000313" key="15">
    <source>
        <dbReference type="Proteomes" id="UP001597178"/>
    </source>
</evidence>
<dbReference type="InterPro" id="IPR001001">
    <property type="entry name" value="DNA_polIII_beta"/>
</dbReference>
<evidence type="ECO:0000256" key="8">
    <source>
        <dbReference type="ARBA" id="ARBA00022932"/>
    </source>
</evidence>
<evidence type="ECO:0000256" key="5">
    <source>
        <dbReference type="ARBA" id="ARBA00022679"/>
    </source>
</evidence>
<evidence type="ECO:0000259" key="12">
    <source>
        <dbReference type="Pfam" id="PF02767"/>
    </source>
</evidence>
<keyword evidence="5 10" id="KW-0808">Transferase</keyword>
<dbReference type="EMBL" id="JBHTNH010000028">
    <property type="protein sequence ID" value="MFD1362767.1"/>
    <property type="molecule type" value="Genomic_DNA"/>
</dbReference>
<organism evidence="14 15">
    <name type="scientific">Lentibacillus salinarum</name>
    <dbReference type="NCBI Taxonomy" id="446820"/>
    <lineage>
        <taxon>Bacteria</taxon>
        <taxon>Bacillati</taxon>
        <taxon>Bacillota</taxon>
        <taxon>Bacilli</taxon>
        <taxon>Bacillales</taxon>
        <taxon>Bacillaceae</taxon>
        <taxon>Lentibacillus</taxon>
    </lineage>
</organism>
<accession>A0ABW3ZWI1</accession>
<protein>
    <recommendedName>
        <fullName evidence="3 10">Beta sliding clamp</fullName>
    </recommendedName>
</protein>
<feature type="domain" description="DNA polymerase III beta sliding clamp central" evidence="12">
    <location>
        <begin position="134"/>
        <end position="246"/>
    </location>
</feature>
<dbReference type="Proteomes" id="UP001597178">
    <property type="component" value="Unassembled WGS sequence"/>
</dbReference>
<evidence type="ECO:0000256" key="7">
    <source>
        <dbReference type="ARBA" id="ARBA00022705"/>
    </source>
</evidence>
<feature type="domain" description="DNA polymerase III beta sliding clamp N-terminal" evidence="11">
    <location>
        <begin position="1"/>
        <end position="125"/>
    </location>
</feature>
<keyword evidence="6 10" id="KW-0548">Nucleotidyltransferase</keyword>
<dbReference type="InterPro" id="IPR022637">
    <property type="entry name" value="DNA_polIII_beta_cen"/>
</dbReference>
<evidence type="ECO:0000259" key="11">
    <source>
        <dbReference type="Pfam" id="PF00712"/>
    </source>
</evidence>
<dbReference type="PANTHER" id="PTHR30478">
    <property type="entry name" value="DNA POLYMERASE III SUBUNIT BETA"/>
    <property type="match status" value="1"/>
</dbReference>
<dbReference type="SUPFAM" id="SSF55979">
    <property type="entry name" value="DNA clamp"/>
    <property type="match status" value="3"/>
</dbReference>
<dbReference type="Gene3D" id="3.70.10.10">
    <property type="match status" value="1"/>
</dbReference>
<name>A0ABW3ZWI1_9BACI</name>
<comment type="caution">
    <text evidence="14">The sequence shown here is derived from an EMBL/GenBank/DDBJ whole genome shotgun (WGS) entry which is preliminary data.</text>
</comment>
<evidence type="ECO:0000256" key="2">
    <source>
        <dbReference type="ARBA" id="ARBA00010752"/>
    </source>
</evidence>
<dbReference type="Pfam" id="PF02767">
    <property type="entry name" value="DNA_pol3_beta_2"/>
    <property type="match status" value="1"/>
</dbReference>
<dbReference type="InterPro" id="IPR046938">
    <property type="entry name" value="DNA_clamp_sf"/>
</dbReference>
<keyword evidence="9" id="KW-0238">DNA-binding</keyword>
<dbReference type="GO" id="GO:0003887">
    <property type="term" value="F:DNA-directed DNA polymerase activity"/>
    <property type="evidence" value="ECO:0007669"/>
    <property type="project" value="UniProtKB-EC"/>
</dbReference>
<evidence type="ECO:0000259" key="13">
    <source>
        <dbReference type="Pfam" id="PF02768"/>
    </source>
</evidence>
<evidence type="ECO:0000256" key="10">
    <source>
        <dbReference type="PIRNR" id="PIRNR000804"/>
    </source>
</evidence>
<sequence length="377" mass="41517">MNFKINKAVLNNAIKKVSGAINPNTPVPALTGMHLAANQDGLTITGSDSDLSIRTFVPSDETEGVEIIEEGSIILPAKELAGIAQKMPKDLIAFATTDETQMQISSGKSKFTLNGADGNEYPKLPTVEGDSYPIKGQVLQELVEKTAYATSKTETRPVLTGANLFYQQGSIGMVATDSHRLSKVVGDEQVEGDISPVTIPEKTLQKLPKLIGDAETVHVKQTESQIVFQTEKAQVFSRLLDGNYPQTDRLIPAEHKTRLTTNRKDFLSAMERSTVLADKDQKVVTLEITDENSGIFETIELSHNNGEVGQSKEDIIVDETEGEELKISFNAQYMIDALKRIDDEKVVIEFNGAMRPFIIKPENKTHFVQLILPVRVY</sequence>
<keyword evidence="4 10" id="KW-0963">Cytoplasm</keyword>
<evidence type="ECO:0000256" key="4">
    <source>
        <dbReference type="ARBA" id="ARBA00022490"/>
    </source>
</evidence>
<comment type="function">
    <text evidence="10">Confers DNA tethering and processivity to DNA polymerases and other proteins. Acts as a clamp, forming a ring around DNA (a reaction catalyzed by the clamp-loading complex) which diffuses in an ATP-independent manner freely and bidirectionally along dsDNA. Initially characterized for its ability to contact the catalytic subunit of DNA polymerase III (Pol III), a complex, multichain enzyme responsible for most of the replicative synthesis in bacteria; Pol III exhibits 3'-5' exonuclease proofreading activity. The beta chain is required for initiation of replication as well as for processivity of DNA replication.</text>
</comment>
<proteinExistence type="inferred from homology"/>
<keyword evidence="7 10" id="KW-0235">DNA replication</keyword>
<dbReference type="CDD" id="cd00140">
    <property type="entry name" value="beta_clamp"/>
    <property type="match status" value="1"/>
</dbReference>
<dbReference type="RefSeq" id="WP_382401636.1">
    <property type="nucleotide sequence ID" value="NZ_JBHTNH010000028.1"/>
</dbReference>
<dbReference type="NCBIfam" id="TIGR00663">
    <property type="entry name" value="dnan"/>
    <property type="match status" value="1"/>
</dbReference>
<evidence type="ECO:0000256" key="6">
    <source>
        <dbReference type="ARBA" id="ARBA00022695"/>
    </source>
</evidence>
<evidence type="ECO:0000256" key="9">
    <source>
        <dbReference type="ARBA" id="ARBA00023125"/>
    </source>
</evidence>
<reference evidence="15" key="1">
    <citation type="journal article" date="2019" name="Int. J. Syst. Evol. Microbiol.">
        <title>The Global Catalogue of Microorganisms (GCM) 10K type strain sequencing project: providing services to taxonomists for standard genome sequencing and annotation.</title>
        <authorList>
            <consortium name="The Broad Institute Genomics Platform"/>
            <consortium name="The Broad Institute Genome Sequencing Center for Infectious Disease"/>
            <person name="Wu L."/>
            <person name="Ma J."/>
        </authorList>
    </citation>
    <scope>NUCLEOTIDE SEQUENCE [LARGE SCALE GENOMIC DNA]</scope>
    <source>
        <strain evidence="15">CCUG 54822</strain>
    </source>
</reference>
<evidence type="ECO:0000256" key="1">
    <source>
        <dbReference type="ARBA" id="ARBA00004496"/>
    </source>
</evidence>
<dbReference type="PIRSF" id="PIRSF000804">
    <property type="entry name" value="DNA_pol_III_b"/>
    <property type="match status" value="1"/>
</dbReference>
<dbReference type="Pfam" id="PF02768">
    <property type="entry name" value="DNA_pol3_beta_3"/>
    <property type="match status" value="1"/>
</dbReference>
<dbReference type="PANTHER" id="PTHR30478:SF0">
    <property type="entry name" value="BETA SLIDING CLAMP"/>
    <property type="match status" value="1"/>
</dbReference>
<comment type="subunit">
    <text evidence="10">Forms a ring-shaped head-to-tail homodimer around DNA.</text>
</comment>
<evidence type="ECO:0000256" key="3">
    <source>
        <dbReference type="ARBA" id="ARBA00021035"/>
    </source>
</evidence>
<dbReference type="Gene3D" id="3.10.150.10">
    <property type="entry name" value="DNA Polymerase III, subunit A, domain 2"/>
    <property type="match status" value="1"/>
</dbReference>
<evidence type="ECO:0000313" key="14">
    <source>
        <dbReference type="EMBL" id="MFD1362767.1"/>
    </source>
</evidence>
<dbReference type="InterPro" id="IPR022634">
    <property type="entry name" value="DNA_polIII_beta_N"/>
</dbReference>
<comment type="similarity">
    <text evidence="2 10">Belongs to the beta sliding clamp family.</text>
</comment>
<feature type="domain" description="DNA polymerase III beta sliding clamp C-terminal" evidence="13">
    <location>
        <begin position="249"/>
        <end position="375"/>
    </location>
</feature>
<dbReference type="Pfam" id="PF00712">
    <property type="entry name" value="DNA_pol3_beta"/>
    <property type="match status" value="1"/>
</dbReference>
<gene>
    <name evidence="14" type="primary">dnaN</name>
    <name evidence="14" type="ORF">ACFQ4A_13990</name>
</gene>
<dbReference type="SMART" id="SM00480">
    <property type="entry name" value="POL3Bc"/>
    <property type="match status" value="1"/>
</dbReference>
<keyword evidence="8 10" id="KW-0239">DNA-directed DNA polymerase</keyword>
<dbReference type="InterPro" id="IPR022635">
    <property type="entry name" value="DNA_polIII_beta_C"/>
</dbReference>
<comment type="subcellular location">
    <subcellularLocation>
        <location evidence="1 10">Cytoplasm</location>
    </subcellularLocation>
</comment>
<keyword evidence="15" id="KW-1185">Reference proteome</keyword>